<dbReference type="EMBL" id="CAJOBC010102126">
    <property type="protein sequence ID" value="CAF4477902.1"/>
    <property type="molecule type" value="Genomic_DNA"/>
</dbReference>
<name>A0A816ARA7_9BILA</name>
<comment type="caution">
    <text evidence="1">The sequence shown here is derived from an EMBL/GenBank/DDBJ whole genome shotgun (WGS) entry which is preliminary data.</text>
</comment>
<gene>
    <name evidence="1" type="ORF">GPM918_LOCUS42428</name>
    <name evidence="2" type="ORF">SRO942_LOCUS43656</name>
</gene>
<sequence>MGLSQYDSTTPSAAVGELILCTASPKIEQDLTRRLIQCSSIHNEDRARLPRFSYAHDSIDGLNSWDSINTTFHQDHYRKVIRHSDFHSDYGIYLP</sequence>
<protein>
    <submittedName>
        <fullName evidence="1">Uncharacterized protein</fullName>
    </submittedName>
</protein>
<accession>A0A816ARA7</accession>
<feature type="non-terminal residue" evidence="1">
    <location>
        <position position="95"/>
    </location>
</feature>
<dbReference type="AlphaFoldDB" id="A0A816ARA7"/>
<dbReference type="EMBL" id="CAJNOQ010035719">
    <property type="protein sequence ID" value="CAF1600885.1"/>
    <property type="molecule type" value="Genomic_DNA"/>
</dbReference>
<evidence type="ECO:0000313" key="3">
    <source>
        <dbReference type="Proteomes" id="UP000663829"/>
    </source>
</evidence>
<evidence type="ECO:0000313" key="2">
    <source>
        <dbReference type="EMBL" id="CAF4477902.1"/>
    </source>
</evidence>
<reference evidence="1" key="1">
    <citation type="submission" date="2021-02" db="EMBL/GenBank/DDBJ databases">
        <authorList>
            <person name="Nowell W R."/>
        </authorList>
    </citation>
    <scope>NUCLEOTIDE SEQUENCE</scope>
</reference>
<organism evidence="1 3">
    <name type="scientific">Didymodactylos carnosus</name>
    <dbReference type="NCBI Taxonomy" id="1234261"/>
    <lineage>
        <taxon>Eukaryota</taxon>
        <taxon>Metazoa</taxon>
        <taxon>Spiralia</taxon>
        <taxon>Gnathifera</taxon>
        <taxon>Rotifera</taxon>
        <taxon>Eurotatoria</taxon>
        <taxon>Bdelloidea</taxon>
        <taxon>Philodinida</taxon>
        <taxon>Philodinidae</taxon>
        <taxon>Didymodactylos</taxon>
    </lineage>
</organism>
<evidence type="ECO:0000313" key="1">
    <source>
        <dbReference type="EMBL" id="CAF1600885.1"/>
    </source>
</evidence>
<proteinExistence type="predicted"/>
<keyword evidence="3" id="KW-1185">Reference proteome</keyword>
<dbReference type="Proteomes" id="UP000681722">
    <property type="component" value="Unassembled WGS sequence"/>
</dbReference>
<dbReference type="Proteomes" id="UP000663829">
    <property type="component" value="Unassembled WGS sequence"/>
</dbReference>